<dbReference type="AlphaFoldDB" id="A0A8J3TJU3"/>
<sequence length="161" mass="17740">MDDQEPGLQLVHLLRGLTVEFDLFAAEFANTHRLHPTDLRALIHLLDAARAGTVATPGWLGEQLGLNSASTTGLIDRLEKAGHVRRVRDTQDRRRVLLAVEEQAIALGWTFFGPLITELVTAMRSFSDAELDTVRRFLLAMTEVVLATRLAPNVGSATSQE</sequence>
<feature type="domain" description="HTH marR-type" evidence="1">
    <location>
        <begin position="7"/>
        <end position="143"/>
    </location>
</feature>
<dbReference type="InterPro" id="IPR036390">
    <property type="entry name" value="WH_DNA-bd_sf"/>
</dbReference>
<organism evidence="2 3">
    <name type="scientific">Planotetraspora mira</name>
    <dbReference type="NCBI Taxonomy" id="58121"/>
    <lineage>
        <taxon>Bacteria</taxon>
        <taxon>Bacillati</taxon>
        <taxon>Actinomycetota</taxon>
        <taxon>Actinomycetes</taxon>
        <taxon>Streptosporangiales</taxon>
        <taxon>Streptosporangiaceae</taxon>
        <taxon>Planotetraspora</taxon>
    </lineage>
</organism>
<evidence type="ECO:0000313" key="2">
    <source>
        <dbReference type="EMBL" id="GII27489.1"/>
    </source>
</evidence>
<dbReference type="PRINTS" id="PR00598">
    <property type="entry name" value="HTHMARR"/>
</dbReference>
<proteinExistence type="predicted"/>
<dbReference type="InterPro" id="IPR039422">
    <property type="entry name" value="MarR/SlyA-like"/>
</dbReference>
<dbReference type="PANTHER" id="PTHR33164">
    <property type="entry name" value="TRANSCRIPTIONAL REGULATOR, MARR FAMILY"/>
    <property type="match status" value="1"/>
</dbReference>
<dbReference type="PANTHER" id="PTHR33164:SF106">
    <property type="entry name" value="TRANSCRIPTIONAL REGULATORY PROTEIN"/>
    <property type="match status" value="1"/>
</dbReference>
<dbReference type="PROSITE" id="PS50995">
    <property type="entry name" value="HTH_MARR_2"/>
    <property type="match status" value="1"/>
</dbReference>
<accession>A0A8J3TJU3</accession>
<dbReference type="SMART" id="SM00347">
    <property type="entry name" value="HTH_MARR"/>
    <property type="match status" value="1"/>
</dbReference>
<dbReference type="SUPFAM" id="SSF46785">
    <property type="entry name" value="Winged helix' DNA-binding domain"/>
    <property type="match status" value="1"/>
</dbReference>
<dbReference type="GO" id="GO:0006950">
    <property type="term" value="P:response to stress"/>
    <property type="evidence" value="ECO:0007669"/>
    <property type="project" value="TreeGrafter"/>
</dbReference>
<keyword evidence="3" id="KW-1185">Reference proteome</keyword>
<name>A0A8J3TJU3_9ACTN</name>
<dbReference type="Proteomes" id="UP000650628">
    <property type="component" value="Unassembled WGS sequence"/>
</dbReference>
<dbReference type="Gene3D" id="1.10.10.10">
    <property type="entry name" value="Winged helix-like DNA-binding domain superfamily/Winged helix DNA-binding domain"/>
    <property type="match status" value="1"/>
</dbReference>
<dbReference type="InterPro" id="IPR036388">
    <property type="entry name" value="WH-like_DNA-bd_sf"/>
</dbReference>
<gene>
    <name evidence="2" type="ORF">Pmi06nite_09310</name>
</gene>
<evidence type="ECO:0000313" key="3">
    <source>
        <dbReference type="Proteomes" id="UP000650628"/>
    </source>
</evidence>
<comment type="caution">
    <text evidence="2">The sequence shown here is derived from an EMBL/GenBank/DDBJ whole genome shotgun (WGS) entry which is preliminary data.</text>
</comment>
<dbReference type="GO" id="GO:0003700">
    <property type="term" value="F:DNA-binding transcription factor activity"/>
    <property type="evidence" value="ECO:0007669"/>
    <property type="project" value="InterPro"/>
</dbReference>
<dbReference type="InterPro" id="IPR000835">
    <property type="entry name" value="HTH_MarR-typ"/>
</dbReference>
<dbReference type="Pfam" id="PF12802">
    <property type="entry name" value="MarR_2"/>
    <property type="match status" value="1"/>
</dbReference>
<reference evidence="2 3" key="1">
    <citation type="submission" date="2021-01" db="EMBL/GenBank/DDBJ databases">
        <title>Whole genome shotgun sequence of Planotetraspora mira NBRC 15435.</title>
        <authorList>
            <person name="Komaki H."/>
            <person name="Tamura T."/>
        </authorList>
    </citation>
    <scope>NUCLEOTIDE SEQUENCE [LARGE SCALE GENOMIC DNA]</scope>
    <source>
        <strain evidence="2 3">NBRC 15435</strain>
    </source>
</reference>
<protein>
    <submittedName>
        <fullName evidence="2">Transcriptional regulator</fullName>
    </submittedName>
</protein>
<dbReference type="RefSeq" id="WP_203951549.1">
    <property type="nucleotide sequence ID" value="NZ_BOOO01000004.1"/>
</dbReference>
<evidence type="ECO:0000259" key="1">
    <source>
        <dbReference type="PROSITE" id="PS50995"/>
    </source>
</evidence>
<dbReference type="EMBL" id="BOOO01000004">
    <property type="protein sequence ID" value="GII27489.1"/>
    <property type="molecule type" value="Genomic_DNA"/>
</dbReference>